<evidence type="ECO:0000313" key="2">
    <source>
        <dbReference type="EMBL" id="MBB6131497.1"/>
    </source>
</evidence>
<name>A0A841JKL6_9SPHI</name>
<organism evidence="2 3">
    <name type="scientific">Mucilaginibacter lappiensis</name>
    <dbReference type="NCBI Taxonomy" id="354630"/>
    <lineage>
        <taxon>Bacteria</taxon>
        <taxon>Pseudomonadati</taxon>
        <taxon>Bacteroidota</taxon>
        <taxon>Sphingobacteriia</taxon>
        <taxon>Sphingobacteriales</taxon>
        <taxon>Sphingobacteriaceae</taxon>
        <taxon>Mucilaginibacter</taxon>
    </lineage>
</organism>
<evidence type="ECO:0000256" key="1">
    <source>
        <dbReference type="SAM" id="SignalP"/>
    </source>
</evidence>
<evidence type="ECO:0008006" key="4">
    <source>
        <dbReference type="Google" id="ProtNLM"/>
    </source>
</evidence>
<dbReference type="AlphaFoldDB" id="A0A841JKL6"/>
<gene>
    <name evidence="2" type="ORF">HDF22_005648</name>
</gene>
<dbReference type="Proteomes" id="UP000548326">
    <property type="component" value="Unassembled WGS sequence"/>
</dbReference>
<protein>
    <recommendedName>
        <fullName evidence="4">DUF4251 domain-containing protein</fullName>
    </recommendedName>
</protein>
<dbReference type="RefSeq" id="WP_183589971.1">
    <property type="nucleotide sequence ID" value="NZ_JACHCA010000025.1"/>
</dbReference>
<keyword evidence="1" id="KW-0732">Signal</keyword>
<reference evidence="2 3" key="1">
    <citation type="submission" date="2020-08" db="EMBL/GenBank/DDBJ databases">
        <title>Genomic Encyclopedia of Type Strains, Phase IV (KMG-V): Genome sequencing to study the core and pangenomes of soil and plant-associated prokaryotes.</title>
        <authorList>
            <person name="Whitman W."/>
        </authorList>
    </citation>
    <scope>NUCLEOTIDE SEQUENCE [LARGE SCALE GENOMIC DNA]</scope>
    <source>
        <strain evidence="2 3">MP601</strain>
    </source>
</reference>
<feature type="signal peptide" evidence="1">
    <location>
        <begin position="1"/>
        <end position="19"/>
    </location>
</feature>
<evidence type="ECO:0000313" key="3">
    <source>
        <dbReference type="Proteomes" id="UP000548326"/>
    </source>
</evidence>
<dbReference type="EMBL" id="JACHCA010000025">
    <property type="protein sequence ID" value="MBB6131497.1"/>
    <property type="molecule type" value="Genomic_DNA"/>
</dbReference>
<comment type="caution">
    <text evidence="2">The sequence shown here is derived from an EMBL/GenBank/DDBJ whole genome shotgun (WGS) entry which is preliminary data.</text>
</comment>
<sequence length="193" mass="20149">MKKIFFVAAFLLLSHFSFSQQLLNDSTFVSYKGISFKVKDDIIIGYPSGQTGDFSFVVNDTKRKFGLLSKIAGAAGDVGSGVATVGIGGGSTGAIKTGLNTMGASQAAGGVGSAGEILLTGENKLTGQQMRILKFSKTGSDKRGVHFFAIVAGPGNSNYKIELEPAITSYEIAGLNHKLFDKPVQSVSSPNSN</sequence>
<proteinExistence type="predicted"/>
<feature type="chain" id="PRO_5032340768" description="DUF4251 domain-containing protein" evidence="1">
    <location>
        <begin position="20"/>
        <end position="193"/>
    </location>
</feature>
<accession>A0A841JKL6</accession>